<dbReference type="PROSITE" id="PS50011">
    <property type="entry name" value="PROTEIN_KINASE_DOM"/>
    <property type="match status" value="1"/>
</dbReference>
<dbReference type="CDD" id="cd14014">
    <property type="entry name" value="STKc_PknB_like"/>
    <property type="match status" value="1"/>
</dbReference>
<organism evidence="9 10">
    <name type="scientific">Thermomonospora cellulosilytica</name>
    <dbReference type="NCBI Taxonomy" id="1411118"/>
    <lineage>
        <taxon>Bacteria</taxon>
        <taxon>Bacillati</taxon>
        <taxon>Actinomycetota</taxon>
        <taxon>Actinomycetes</taxon>
        <taxon>Streptosporangiales</taxon>
        <taxon>Thermomonosporaceae</taxon>
        <taxon>Thermomonospora</taxon>
    </lineage>
</organism>
<gene>
    <name evidence="9" type="ORF">HNR21_006924</name>
</gene>
<dbReference type="SMART" id="SM00220">
    <property type="entry name" value="S_TKc"/>
    <property type="match status" value="1"/>
</dbReference>
<keyword evidence="4 5" id="KW-0067">ATP-binding</keyword>
<feature type="domain" description="Protein kinase" evidence="8">
    <location>
        <begin position="15"/>
        <end position="278"/>
    </location>
</feature>
<evidence type="ECO:0000256" key="4">
    <source>
        <dbReference type="ARBA" id="ARBA00022840"/>
    </source>
</evidence>
<dbReference type="Proteomes" id="UP000539313">
    <property type="component" value="Unassembled WGS sequence"/>
</dbReference>
<keyword evidence="7" id="KW-0472">Membrane</keyword>
<dbReference type="Gene3D" id="1.10.510.10">
    <property type="entry name" value="Transferase(Phosphotransferase) domain 1"/>
    <property type="match status" value="1"/>
</dbReference>
<evidence type="ECO:0000256" key="3">
    <source>
        <dbReference type="ARBA" id="ARBA00022777"/>
    </source>
</evidence>
<keyword evidence="3" id="KW-0418">Kinase</keyword>
<dbReference type="PROSITE" id="PS00107">
    <property type="entry name" value="PROTEIN_KINASE_ATP"/>
    <property type="match status" value="1"/>
</dbReference>
<keyword evidence="1" id="KW-0808">Transferase</keyword>
<reference evidence="9 10" key="1">
    <citation type="submission" date="2020-08" db="EMBL/GenBank/DDBJ databases">
        <title>Sequencing the genomes of 1000 actinobacteria strains.</title>
        <authorList>
            <person name="Klenk H.-P."/>
        </authorList>
    </citation>
    <scope>NUCLEOTIDE SEQUENCE [LARGE SCALE GENOMIC DNA]</scope>
    <source>
        <strain evidence="9 10">DSM 45823</strain>
    </source>
</reference>
<feature type="compositionally biased region" description="Low complexity" evidence="6">
    <location>
        <begin position="297"/>
        <end position="308"/>
    </location>
</feature>
<protein>
    <recommendedName>
        <fullName evidence="8">Protein kinase domain-containing protein</fullName>
    </recommendedName>
</protein>
<keyword evidence="7" id="KW-0812">Transmembrane</keyword>
<dbReference type="InterPro" id="IPR011009">
    <property type="entry name" value="Kinase-like_dom_sf"/>
</dbReference>
<dbReference type="InterPro" id="IPR017441">
    <property type="entry name" value="Protein_kinase_ATP_BS"/>
</dbReference>
<dbReference type="GO" id="GO:0005524">
    <property type="term" value="F:ATP binding"/>
    <property type="evidence" value="ECO:0007669"/>
    <property type="project" value="UniProtKB-UniRule"/>
</dbReference>
<evidence type="ECO:0000256" key="1">
    <source>
        <dbReference type="ARBA" id="ARBA00022679"/>
    </source>
</evidence>
<keyword evidence="2 5" id="KW-0547">Nucleotide-binding</keyword>
<evidence type="ECO:0000256" key="2">
    <source>
        <dbReference type="ARBA" id="ARBA00022741"/>
    </source>
</evidence>
<evidence type="ECO:0000259" key="8">
    <source>
        <dbReference type="PROSITE" id="PS50011"/>
    </source>
</evidence>
<feature type="transmembrane region" description="Helical" evidence="7">
    <location>
        <begin position="355"/>
        <end position="378"/>
    </location>
</feature>
<evidence type="ECO:0000313" key="9">
    <source>
        <dbReference type="EMBL" id="MBA9008042.1"/>
    </source>
</evidence>
<dbReference type="AlphaFoldDB" id="A0A7W3RCG4"/>
<dbReference type="Gene3D" id="3.30.200.20">
    <property type="entry name" value="Phosphorylase Kinase, domain 1"/>
    <property type="match status" value="1"/>
</dbReference>
<comment type="caution">
    <text evidence="9">The sequence shown here is derived from an EMBL/GenBank/DDBJ whole genome shotgun (WGS) entry which is preliminary data.</text>
</comment>
<feature type="compositionally biased region" description="Pro residues" evidence="6">
    <location>
        <begin position="309"/>
        <end position="340"/>
    </location>
</feature>
<dbReference type="RefSeq" id="WP_312881533.1">
    <property type="nucleotide sequence ID" value="NZ_JACJII010000001.1"/>
</dbReference>
<accession>A0A7W3RCG4</accession>
<evidence type="ECO:0000313" key="10">
    <source>
        <dbReference type="Proteomes" id="UP000539313"/>
    </source>
</evidence>
<feature type="region of interest" description="Disordered" evidence="6">
    <location>
        <begin position="379"/>
        <end position="406"/>
    </location>
</feature>
<keyword evidence="10" id="KW-1185">Reference proteome</keyword>
<evidence type="ECO:0000256" key="5">
    <source>
        <dbReference type="PROSITE-ProRule" id="PRU10141"/>
    </source>
</evidence>
<proteinExistence type="predicted"/>
<feature type="region of interest" description="Disordered" evidence="6">
    <location>
        <begin position="287"/>
        <end position="351"/>
    </location>
</feature>
<dbReference type="Pfam" id="PF00069">
    <property type="entry name" value="Pkinase"/>
    <property type="match status" value="1"/>
</dbReference>
<dbReference type="SUPFAM" id="SSF56112">
    <property type="entry name" value="Protein kinase-like (PK-like)"/>
    <property type="match status" value="1"/>
</dbReference>
<dbReference type="EMBL" id="JACJII010000001">
    <property type="protein sequence ID" value="MBA9008042.1"/>
    <property type="molecule type" value="Genomic_DNA"/>
</dbReference>
<evidence type="ECO:0000256" key="6">
    <source>
        <dbReference type="SAM" id="MobiDB-lite"/>
    </source>
</evidence>
<sequence length="521" mass="53793">MRPLRPEDPAEIGGYRLLGRLGGGGMGQVYLGRSPGGRPVAVKRVLPGLAADHEFRSRFAQEVEAARRVGGFHTAQLVDADPFADPPWLVTAYVPGPSLQEAVEEHGPLPPPAVRTLGAGLAEGLAAIHSAGLVHRDLKPGNVLLAADGPRIIDFGIARATDFTALTADGAMLGTAGFMAPEQVTGSRTVGPPGDVFALGAVLAYAARGEGPFHAGSIASIVYRITREDPDLDGVPPELRDLLETCLDKDPAARPALPQVLRALSAGGATGDWPPPRIAAMIAERDVSARSNASGGTAAQPRPATAPAHTPPQTDPVFSPPPPPVGQWTPPPPVTMPPGAPTKTGGAPGRQGGGAALAIAIVAVTLLVVAGVAGAVVVTRGDRGGGPTTAPTVPTVPRTPPPSTPAVDASAVVGTWEGTYECAQGLTALNLRIVEAEDGRLGATFRFSPHPSNPDVESGAFAMRGDLTDGVLRLEGERWITRPDDYLMVGLRARITEPRPERIEGTVESTAGCTTFTVERR</sequence>
<dbReference type="GO" id="GO:0004674">
    <property type="term" value="F:protein serine/threonine kinase activity"/>
    <property type="evidence" value="ECO:0007669"/>
    <property type="project" value="TreeGrafter"/>
</dbReference>
<dbReference type="PANTHER" id="PTHR43289:SF34">
    <property type="entry name" value="SERINE_THREONINE-PROTEIN KINASE YBDM-RELATED"/>
    <property type="match status" value="1"/>
</dbReference>
<dbReference type="InterPro" id="IPR008271">
    <property type="entry name" value="Ser/Thr_kinase_AS"/>
</dbReference>
<keyword evidence="7" id="KW-1133">Transmembrane helix</keyword>
<evidence type="ECO:0000256" key="7">
    <source>
        <dbReference type="SAM" id="Phobius"/>
    </source>
</evidence>
<feature type="binding site" evidence="5">
    <location>
        <position position="43"/>
    </location>
    <ligand>
        <name>ATP</name>
        <dbReference type="ChEBI" id="CHEBI:30616"/>
    </ligand>
</feature>
<name>A0A7W3RCG4_9ACTN</name>
<dbReference type="PANTHER" id="PTHR43289">
    <property type="entry name" value="MITOGEN-ACTIVATED PROTEIN KINASE KINASE KINASE 20-RELATED"/>
    <property type="match status" value="1"/>
</dbReference>
<dbReference type="InterPro" id="IPR000719">
    <property type="entry name" value="Prot_kinase_dom"/>
</dbReference>
<dbReference type="PROSITE" id="PS00108">
    <property type="entry name" value="PROTEIN_KINASE_ST"/>
    <property type="match status" value="1"/>
</dbReference>